<dbReference type="PANTHER" id="PTHR43228:SF1">
    <property type="entry name" value="TWO-COMPONENT RESPONSE REGULATOR ARR22"/>
    <property type="match status" value="1"/>
</dbReference>
<dbReference type="PANTHER" id="PTHR43228">
    <property type="entry name" value="TWO-COMPONENT RESPONSE REGULATOR"/>
    <property type="match status" value="1"/>
</dbReference>
<protein>
    <submittedName>
        <fullName evidence="6">Response regulator transcription factor</fullName>
    </submittedName>
</protein>
<proteinExistence type="predicted"/>
<feature type="domain" description="OmpR/PhoB-type" evidence="5">
    <location>
        <begin position="147"/>
        <end position="241"/>
    </location>
</feature>
<dbReference type="Proteomes" id="UP000308901">
    <property type="component" value="Unassembled WGS sequence"/>
</dbReference>
<dbReference type="InterPro" id="IPR011006">
    <property type="entry name" value="CheY-like_superfamily"/>
</dbReference>
<evidence type="ECO:0000259" key="4">
    <source>
        <dbReference type="PROSITE" id="PS50110"/>
    </source>
</evidence>
<dbReference type="InterPro" id="IPR001789">
    <property type="entry name" value="Sig_transdc_resp-reg_receiver"/>
</dbReference>
<sequence>MNHDNLKKIIDITKSLNTLYIEDNNDVRNQTLKMLNIFFENIIVATNGNEGLSLFKSKNKFESSSFDLIITDIEMPVKDGITMINQIREIDKEIPILIFSAHSNTEYFLQTIDAGIDGYILKPYSIDQISNSLSKIIEKNKLKTINNHIINLENDFLWNTEDSLLFKDEEEIKLTKSEIKLFTLFISTKGSLKTYDEIENYIFDEYSTSSKRVRNLMSRLKQKLDYELFESIYGHGYKLKYKKIL</sequence>
<dbReference type="InterPro" id="IPR052048">
    <property type="entry name" value="ST_Response_Regulator"/>
</dbReference>
<comment type="caution">
    <text evidence="6">The sequence shown here is derived from an EMBL/GenBank/DDBJ whole genome shotgun (WGS) entry which is preliminary data.</text>
</comment>
<evidence type="ECO:0000256" key="2">
    <source>
        <dbReference type="PROSITE-ProRule" id="PRU00169"/>
    </source>
</evidence>
<name>A0A5R8XXE9_9BACT</name>
<evidence type="ECO:0000313" key="7">
    <source>
        <dbReference type="Proteomes" id="UP000308901"/>
    </source>
</evidence>
<evidence type="ECO:0000259" key="5">
    <source>
        <dbReference type="PROSITE" id="PS51755"/>
    </source>
</evidence>
<dbReference type="Pfam" id="PF00072">
    <property type="entry name" value="Response_reg"/>
    <property type="match status" value="1"/>
</dbReference>
<dbReference type="Gene3D" id="1.10.10.10">
    <property type="entry name" value="Winged helix-like DNA-binding domain superfamily/Winged helix DNA-binding domain"/>
    <property type="match status" value="1"/>
</dbReference>
<evidence type="ECO:0000313" key="6">
    <source>
        <dbReference type="EMBL" id="TLP35755.1"/>
    </source>
</evidence>
<reference evidence="6 7" key="1">
    <citation type="submission" date="2019-05" db="EMBL/GenBank/DDBJ databases">
        <title>Arcobacter sp. nov., isolated from sea sediment.</title>
        <authorList>
            <person name="Kim W."/>
        </authorList>
    </citation>
    <scope>NUCLEOTIDE SEQUENCE [LARGE SCALE GENOMIC DNA]</scope>
    <source>
        <strain evidence="6 7">CAU 1517</strain>
    </source>
</reference>
<gene>
    <name evidence="6" type="ORF">FDK22_13950</name>
</gene>
<keyword evidence="7" id="KW-1185">Reference proteome</keyword>
<dbReference type="OrthoDB" id="9808843at2"/>
<dbReference type="InterPro" id="IPR036388">
    <property type="entry name" value="WH-like_DNA-bd_sf"/>
</dbReference>
<dbReference type="GO" id="GO:0000160">
    <property type="term" value="P:phosphorelay signal transduction system"/>
    <property type="evidence" value="ECO:0007669"/>
    <property type="project" value="InterPro"/>
</dbReference>
<dbReference type="GO" id="GO:0006355">
    <property type="term" value="P:regulation of DNA-templated transcription"/>
    <property type="evidence" value="ECO:0007669"/>
    <property type="project" value="InterPro"/>
</dbReference>
<dbReference type="RefSeq" id="WP_138153601.1">
    <property type="nucleotide sequence ID" value="NZ_CBDDKQ010000004.1"/>
</dbReference>
<dbReference type="AlphaFoldDB" id="A0A5R8XXE9"/>
<dbReference type="SUPFAM" id="SSF52172">
    <property type="entry name" value="CheY-like"/>
    <property type="match status" value="1"/>
</dbReference>
<dbReference type="SMART" id="SM00862">
    <property type="entry name" value="Trans_reg_C"/>
    <property type="match status" value="1"/>
</dbReference>
<dbReference type="EMBL" id="VANU01000007">
    <property type="protein sequence ID" value="TLP35755.1"/>
    <property type="molecule type" value="Genomic_DNA"/>
</dbReference>
<accession>A0A5R8XXE9</accession>
<feature type="DNA-binding region" description="OmpR/PhoB-type" evidence="3">
    <location>
        <begin position="147"/>
        <end position="241"/>
    </location>
</feature>
<keyword evidence="1 3" id="KW-0238">DNA-binding</keyword>
<dbReference type="PROSITE" id="PS50110">
    <property type="entry name" value="RESPONSE_REGULATORY"/>
    <property type="match status" value="1"/>
</dbReference>
<dbReference type="InterPro" id="IPR001867">
    <property type="entry name" value="OmpR/PhoB-type_DNA-bd"/>
</dbReference>
<feature type="domain" description="Response regulatory" evidence="4">
    <location>
        <begin position="17"/>
        <end position="137"/>
    </location>
</feature>
<dbReference type="SUPFAM" id="SSF46894">
    <property type="entry name" value="C-terminal effector domain of the bipartite response regulators"/>
    <property type="match status" value="1"/>
</dbReference>
<dbReference type="GO" id="GO:0003677">
    <property type="term" value="F:DNA binding"/>
    <property type="evidence" value="ECO:0007669"/>
    <property type="project" value="UniProtKB-UniRule"/>
</dbReference>
<dbReference type="CDD" id="cd00383">
    <property type="entry name" value="trans_reg_C"/>
    <property type="match status" value="1"/>
</dbReference>
<dbReference type="SMART" id="SM00448">
    <property type="entry name" value="REC"/>
    <property type="match status" value="1"/>
</dbReference>
<keyword evidence="2" id="KW-0597">Phosphoprotein</keyword>
<feature type="modified residue" description="4-aspartylphosphate" evidence="2">
    <location>
        <position position="72"/>
    </location>
</feature>
<evidence type="ECO:0000256" key="1">
    <source>
        <dbReference type="ARBA" id="ARBA00023125"/>
    </source>
</evidence>
<dbReference type="InterPro" id="IPR016032">
    <property type="entry name" value="Sig_transdc_resp-reg_C-effctor"/>
</dbReference>
<dbReference type="Gene3D" id="3.40.50.2300">
    <property type="match status" value="1"/>
</dbReference>
<dbReference type="Pfam" id="PF00486">
    <property type="entry name" value="Trans_reg_C"/>
    <property type="match status" value="1"/>
</dbReference>
<dbReference type="PROSITE" id="PS51755">
    <property type="entry name" value="OMPR_PHOB"/>
    <property type="match status" value="1"/>
</dbReference>
<organism evidence="6 7">
    <name type="scientific">Arcobacter arenosus</name>
    <dbReference type="NCBI Taxonomy" id="2576037"/>
    <lineage>
        <taxon>Bacteria</taxon>
        <taxon>Pseudomonadati</taxon>
        <taxon>Campylobacterota</taxon>
        <taxon>Epsilonproteobacteria</taxon>
        <taxon>Campylobacterales</taxon>
        <taxon>Arcobacteraceae</taxon>
        <taxon>Arcobacter</taxon>
    </lineage>
</organism>
<evidence type="ECO:0000256" key="3">
    <source>
        <dbReference type="PROSITE-ProRule" id="PRU01091"/>
    </source>
</evidence>